<dbReference type="EMBL" id="MN739334">
    <property type="protein sequence ID" value="QHS99056.1"/>
    <property type="molecule type" value="Genomic_DNA"/>
</dbReference>
<proteinExistence type="predicted"/>
<sequence>MSLQSIPPVQSPISVMIKQINPTTVSIILHIINDSQIDIPTPINKSVKISSVISSSATTIVHLVNKMNKGKI</sequence>
<reference evidence="1" key="1">
    <citation type="journal article" date="2020" name="Nature">
        <title>Giant virus diversity and host interactions through global metagenomics.</title>
        <authorList>
            <person name="Schulz F."/>
            <person name="Roux S."/>
            <person name="Paez-Espino D."/>
            <person name="Jungbluth S."/>
            <person name="Walsh D.A."/>
            <person name="Denef V.J."/>
            <person name="McMahon K.D."/>
            <person name="Konstantinidis K.T."/>
            <person name="Eloe-Fadrosh E.A."/>
            <person name="Kyrpides N.C."/>
            <person name="Woyke T."/>
        </authorList>
    </citation>
    <scope>NUCLEOTIDE SEQUENCE</scope>
    <source>
        <strain evidence="1">GVMAG-M-3300020185-33</strain>
    </source>
</reference>
<evidence type="ECO:0000313" key="1">
    <source>
        <dbReference type="EMBL" id="QHS99056.1"/>
    </source>
</evidence>
<name>A0A6C0C3V2_9ZZZZ</name>
<organism evidence="1">
    <name type="scientific">viral metagenome</name>
    <dbReference type="NCBI Taxonomy" id="1070528"/>
    <lineage>
        <taxon>unclassified sequences</taxon>
        <taxon>metagenomes</taxon>
        <taxon>organismal metagenomes</taxon>
    </lineage>
</organism>
<accession>A0A6C0C3V2</accession>
<protein>
    <submittedName>
        <fullName evidence="1">Uncharacterized protein</fullName>
    </submittedName>
</protein>
<dbReference type="AlphaFoldDB" id="A0A6C0C3V2"/>